<organism evidence="1 2">
    <name type="scientific">Dendrolimus kikuchii</name>
    <dbReference type="NCBI Taxonomy" id="765133"/>
    <lineage>
        <taxon>Eukaryota</taxon>
        <taxon>Metazoa</taxon>
        <taxon>Ecdysozoa</taxon>
        <taxon>Arthropoda</taxon>
        <taxon>Hexapoda</taxon>
        <taxon>Insecta</taxon>
        <taxon>Pterygota</taxon>
        <taxon>Neoptera</taxon>
        <taxon>Endopterygota</taxon>
        <taxon>Lepidoptera</taxon>
        <taxon>Glossata</taxon>
        <taxon>Ditrysia</taxon>
        <taxon>Bombycoidea</taxon>
        <taxon>Lasiocampidae</taxon>
        <taxon>Dendrolimus</taxon>
    </lineage>
</organism>
<proteinExistence type="predicted"/>
<keyword evidence="2" id="KW-1185">Reference proteome</keyword>
<dbReference type="Proteomes" id="UP000824533">
    <property type="component" value="Linkage Group LG03"/>
</dbReference>
<evidence type="ECO:0000313" key="1">
    <source>
        <dbReference type="EMBL" id="KAJ0182574.1"/>
    </source>
</evidence>
<protein>
    <submittedName>
        <fullName evidence="1">Uncharacterized protein</fullName>
    </submittedName>
</protein>
<evidence type="ECO:0000313" key="2">
    <source>
        <dbReference type="Proteomes" id="UP000824533"/>
    </source>
</evidence>
<reference evidence="1 2" key="1">
    <citation type="journal article" date="2021" name="Front. Genet.">
        <title>Chromosome-Level Genome Assembly Reveals Significant Gene Expansion in the Toll and IMD Signaling Pathways of Dendrolimus kikuchii.</title>
        <authorList>
            <person name="Zhou J."/>
            <person name="Wu P."/>
            <person name="Xiong Z."/>
            <person name="Liu N."/>
            <person name="Zhao N."/>
            <person name="Ji M."/>
            <person name="Qiu Y."/>
            <person name="Yang B."/>
        </authorList>
    </citation>
    <scope>NUCLEOTIDE SEQUENCE [LARGE SCALE GENOMIC DNA]</scope>
    <source>
        <strain evidence="1">Ann1</strain>
    </source>
</reference>
<name>A0ACC1DFN8_9NEOP</name>
<accession>A0ACC1DFN8</accession>
<comment type="caution">
    <text evidence="1">The sequence shown here is derived from an EMBL/GenBank/DDBJ whole genome shotgun (WGS) entry which is preliminary data.</text>
</comment>
<sequence length="256" mass="29865">MVYIKLFFLIYITIGTKSEKTSFQSKFIIYYCSLNIIIVSFLIRFLLYRHQSRFNIIKAKYCFEYYKVKSKLNITVYYEILCPASVRFFTQQLRPAVELLAPYLDIHLIPYGHARTFQVRGHYEFRCQHGPAECYGNKLQACVVDALRNNTQAVLFNSCLLQYSAYRSNYGFDYSYIMRWCSYKLHTPVQGIITCMHNGRASLLLKKYGDITHALSPQYVPFVLVDGSTDKQNDASHDMISTVCKLLNPTPLVCYR</sequence>
<dbReference type="EMBL" id="CM034389">
    <property type="protein sequence ID" value="KAJ0182574.1"/>
    <property type="molecule type" value="Genomic_DNA"/>
</dbReference>
<gene>
    <name evidence="1" type="ORF">K1T71_001943</name>
</gene>